<dbReference type="AlphaFoldDB" id="A0A1F5EQ18"/>
<dbReference type="SUPFAM" id="SSF52540">
    <property type="entry name" value="P-loop containing nucleoside triphosphate hydrolases"/>
    <property type="match status" value="1"/>
</dbReference>
<dbReference type="InterPro" id="IPR002789">
    <property type="entry name" value="HerA_central"/>
</dbReference>
<evidence type="ECO:0000313" key="5">
    <source>
        <dbReference type="Proteomes" id="UP000185891"/>
    </source>
</evidence>
<organism evidence="4 5">
    <name type="scientific">Candidatus Campbellbacteria bacterium RIFCSPHIGHO2_12_FULL_35_10</name>
    <dbReference type="NCBI Taxonomy" id="1797578"/>
    <lineage>
        <taxon>Bacteria</taxon>
        <taxon>Candidatus Campbelliibacteriota</taxon>
    </lineage>
</organism>
<proteinExistence type="predicted"/>
<dbReference type="InterPro" id="IPR027417">
    <property type="entry name" value="P-loop_NTPase"/>
</dbReference>
<feature type="compositionally biased region" description="Basic and acidic residues" evidence="2">
    <location>
        <begin position="435"/>
        <end position="502"/>
    </location>
</feature>
<dbReference type="Pfam" id="PF01935">
    <property type="entry name" value="DUF87"/>
    <property type="match status" value="1"/>
</dbReference>
<evidence type="ECO:0000256" key="2">
    <source>
        <dbReference type="SAM" id="MobiDB-lite"/>
    </source>
</evidence>
<gene>
    <name evidence="4" type="ORF">A3E89_01540</name>
</gene>
<protein>
    <recommendedName>
        <fullName evidence="3">Helicase HerA central domain-containing protein</fullName>
    </recommendedName>
</protein>
<accession>A0A1F5EQ18</accession>
<feature type="domain" description="Helicase HerA central" evidence="3">
    <location>
        <begin position="30"/>
        <end position="244"/>
    </location>
</feature>
<dbReference type="Gene3D" id="3.40.50.300">
    <property type="entry name" value="P-loop containing nucleotide triphosphate hydrolases"/>
    <property type="match status" value="2"/>
</dbReference>
<feature type="region of interest" description="Disordered" evidence="2">
    <location>
        <begin position="433"/>
        <end position="512"/>
    </location>
</feature>
<dbReference type="InterPro" id="IPR051162">
    <property type="entry name" value="T4SS_component"/>
</dbReference>
<dbReference type="PANTHER" id="PTHR30121:SF11">
    <property type="entry name" value="AAA+ ATPASE DOMAIN-CONTAINING PROTEIN"/>
    <property type="match status" value="1"/>
</dbReference>
<name>A0A1F5EQ18_9BACT</name>
<feature type="coiled-coil region" evidence="1">
    <location>
        <begin position="529"/>
        <end position="586"/>
    </location>
</feature>
<keyword evidence="1" id="KW-0175">Coiled coil</keyword>
<dbReference type="Proteomes" id="UP000185891">
    <property type="component" value="Unassembled WGS sequence"/>
</dbReference>
<reference evidence="4 5" key="1">
    <citation type="journal article" date="2016" name="Nat. Commun.">
        <title>Thousands of microbial genomes shed light on interconnected biogeochemical processes in an aquifer system.</title>
        <authorList>
            <person name="Anantharaman K."/>
            <person name="Brown C.T."/>
            <person name="Hug L.A."/>
            <person name="Sharon I."/>
            <person name="Castelle C.J."/>
            <person name="Probst A.J."/>
            <person name="Thomas B.C."/>
            <person name="Singh A."/>
            <person name="Wilkins M.J."/>
            <person name="Karaoz U."/>
            <person name="Brodie E.L."/>
            <person name="Williams K.H."/>
            <person name="Hubbard S.S."/>
            <person name="Banfield J.F."/>
        </authorList>
    </citation>
    <scope>NUCLEOTIDE SEQUENCE [LARGE SCALE GENOMIC DNA]</scope>
</reference>
<sequence>MEDPNQITYFAETDYRNKKTLFGIKADDRTRHVYVIGKTGMGKSTLLENMAAQDIKNGNGVCFIDPHGSAVDTLLDYVPENRIEDVVYFSPSDTKFPVAFNVMEDIGPERRYLVAQGLLSAFKKIWGAETFSDRMEHITSNTLLALLEYPGSTMLSIPRMFVDKIFQKKVVANITDPIVKAFWEQEYASWDDRYRKEAYSAVLNKVGQFTSNPIIRNIVGQPKSSFDFRDIMDNKKILLVNLSIGQIGESNADLLGSMMTTKVYLSAMSRSDSSKDQMKNLPHFYLYIDEFQNLANDSFADILSQARKYKLALTMAHQYVEQMPDTVKAAVFGNVGTMISFRIGPTDAELLEREFAPTFTADDIVNLGFAQIYLRLMINGVGSSPFSAVTLPPIKKQDISFRNEIIDASRKTFAKDKETIEKDILADLESSNTKTEVKKEKTDEKKSATFDRTDRPERREGQRRENVPQEKSYKQNTAPEKKNIHQEKSYRQNPVPEKRNIQPERPVLEGSNSLKEALGDLLKNKAVELADESKEKHQIKKRSDEINKEIITENRNKLKEALMGVVEDEEKKKEEIEKKIQEKIVKEVPENVLRGIFEEGK</sequence>
<dbReference type="PANTHER" id="PTHR30121">
    <property type="entry name" value="UNCHARACTERIZED PROTEIN YJGR-RELATED"/>
    <property type="match status" value="1"/>
</dbReference>
<evidence type="ECO:0000256" key="1">
    <source>
        <dbReference type="SAM" id="Coils"/>
    </source>
</evidence>
<comment type="caution">
    <text evidence="4">The sequence shown here is derived from an EMBL/GenBank/DDBJ whole genome shotgun (WGS) entry which is preliminary data.</text>
</comment>
<evidence type="ECO:0000313" key="4">
    <source>
        <dbReference type="EMBL" id="OGD69465.1"/>
    </source>
</evidence>
<dbReference type="EMBL" id="MFAA01000009">
    <property type="protein sequence ID" value="OGD69465.1"/>
    <property type="molecule type" value="Genomic_DNA"/>
</dbReference>
<dbReference type="CDD" id="cd01127">
    <property type="entry name" value="TrwB_TraG_TraD_VirD4"/>
    <property type="match status" value="1"/>
</dbReference>
<evidence type="ECO:0000259" key="3">
    <source>
        <dbReference type="Pfam" id="PF01935"/>
    </source>
</evidence>